<comment type="caution">
    <text evidence="1">The sequence shown here is derived from an EMBL/GenBank/DDBJ whole genome shotgun (WGS) entry which is preliminary data.</text>
</comment>
<dbReference type="Proteomes" id="UP000447434">
    <property type="component" value="Chromosome 15"/>
</dbReference>
<proteinExistence type="predicted"/>
<keyword evidence="2" id="KW-1185">Reference proteome</keyword>
<evidence type="ECO:0000313" key="1">
    <source>
        <dbReference type="EMBL" id="KAE9598593.1"/>
    </source>
</evidence>
<evidence type="ECO:0000313" key="2">
    <source>
        <dbReference type="Proteomes" id="UP000447434"/>
    </source>
</evidence>
<reference evidence="2" key="1">
    <citation type="journal article" date="2020" name="Nat. Commun.">
        <title>Genome sequence of the cluster root forming white lupin.</title>
        <authorList>
            <person name="Hufnagel B."/>
            <person name="Marques A."/>
            <person name="Soriano A."/>
            <person name="Marques L."/>
            <person name="Divol F."/>
            <person name="Doumas P."/>
            <person name="Sallet E."/>
            <person name="Mancinotti D."/>
            <person name="Carrere S."/>
            <person name="Marande W."/>
            <person name="Arribat S."/>
            <person name="Keller J."/>
            <person name="Huneau C."/>
            <person name="Blein T."/>
            <person name="Aime D."/>
            <person name="Laguerre M."/>
            <person name="Taylor J."/>
            <person name="Schubert V."/>
            <person name="Nelson M."/>
            <person name="Geu-Flores F."/>
            <person name="Crespi M."/>
            <person name="Gallardo-Guerrero K."/>
            <person name="Delaux P.-M."/>
            <person name="Salse J."/>
            <person name="Berges H."/>
            <person name="Guyot R."/>
            <person name="Gouzy J."/>
            <person name="Peret B."/>
        </authorList>
    </citation>
    <scope>NUCLEOTIDE SEQUENCE [LARGE SCALE GENOMIC DNA]</scope>
    <source>
        <strain evidence="2">cv. Amiga</strain>
    </source>
</reference>
<organism evidence="1 2">
    <name type="scientific">Lupinus albus</name>
    <name type="common">White lupine</name>
    <name type="synonym">Lupinus termis</name>
    <dbReference type="NCBI Taxonomy" id="3870"/>
    <lineage>
        <taxon>Eukaryota</taxon>
        <taxon>Viridiplantae</taxon>
        <taxon>Streptophyta</taxon>
        <taxon>Embryophyta</taxon>
        <taxon>Tracheophyta</taxon>
        <taxon>Spermatophyta</taxon>
        <taxon>Magnoliopsida</taxon>
        <taxon>eudicotyledons</taxon>
        <taxon>Gunneridae</taxon>
        <taxon>Pentapetalae</taxon>
        <taxon>rosids</taxon>
        <taxon>fabids</taxon>
        <taxon>Fabales</taxon>
        <taxon>Fabaceae</taxon>
        <taxon>Papilionoideae</taxon>
        <taxon>50 kb inversion clade</taxon>
        <taxon>genistoids sensu lato</taxon>
        <taxon>core genistoids</taxon>
        <taxon>Genisteae</taxon>
        <taxon>Lupinus</taxon>
    </lineage>
</organism>
<dbReference type="EMBL" id="WOCE01000015">
    <property type="protein sequence ID" value="KAE9598593.1"/>
    <property type="molecule type" value="Genomic_DNA"/>
</dbReference>
<name>A0A6A4P1I8_LUPAL</name>
<dbReference type="PANTHER" id="PTHR36077:SF1">
    <property type="entry name" value="HOMEOBOX PROSPERO PROTEIN"/>
    <property type="match status" value="1"/>
</dbReference>
<dbReference type="AlphaFoldDB" id="A0A6A4P1I8"/>
<accession>A0A6A4P1I8</accession>
<sequence length="162" mass="18996">MSPKRSRDPKTGFKLLNSMHIKKYLNKIGFEKEDYLFWKKAGKALLCSYAIIGAVWVYNESSPLDWWPLKLQPTETREFAHHHERQEFPYPRDKGAMKEFIAKERVMRTTSGSNGLVGNDKTAFNYQNEIEGKKFDQEAQKVWLGMRDEVIAELKEKGFDMK</sequence>
<dbReference type="PANTHER" id="PTHR36077">
    <property type="entry name" value="BNAA02G07370D PROTEIN"/>
    <property type="match status" value="1"/>
</dbReference>
<dbReference type="OrthoDB" id="1339798at2759"/>
<protein>
    <submittedName>
        <fullName evidence="1">Uncharacterized protein</fullName>
    </submittedName>
</protein>
<gene>
    <name evidence="1" type="ORF">Lalb_Chr15g0082641</name>
</gene>